<sequence>MPAGRGDVCEPCYWSKTCRKRIAIGQAAFTSRELSIEFGEFGEWLISATGPHKAALKINRFLSFFLKIDQQWQRIPSYPQLLNYFDAEGLRRVRLPMRWLHEEKGIEPDHQAKRINSEKRRIHECLSSIPPASLLGGALQAYWRQLEARIESGRTSYTSARLAVRAAATLLLKTDQVGQRLPDQTDVDRYLNTAPGQASTLTGFTNFLNRDYGTTLKPVIDTRRAKKRRKEKLARSIMQMTKSVEKDDAWMSQWVVLAMEYFHDRKISIKTIGQRNMEASVDGVWITLDGERYWLPTA</sequence>
<gene>
    <name evidence="1" type="ORF">K1Y77_16305</name>
</gene>
<evidence type="ECO:0000313" key="2">
    <source>
        <dbReference type="Proteomes" id="UP001163082"/>
    </source>
</evidence>
<proteinExistence type="predicted"/>
<organism evidence="1 2">
    <name type="scientific">Halomonas qaidamensis</name>
    <dbReference type="NCBI Taxonomy" id="2866211"/>
    <lineage>
        <taxon>Bacteria</taxon>
        <taxon>Pseudomonadati</taxon>
        <taxon>Pseudomonadota</taxon>
        <taxon>Gammaproteobacteria</taxon>
        <taxon>Oceanospirillales</taxon>
        <taxon>Halomonadaceae</taxon>
        <taxon>Halomonas</taxon>
    </lineage>
</organism>
<keyword evidence="2" id="KW-1185">Reference proteome</keyword>
<reference evidence="1 2" key="1">
    <citation type="journal article" date="2022" name="Antonie Van Leeuwenhoek">
        <title>Whole genome sequencing of the halophilic Halomonas qaidamensis XH36, a novel species strain with high ectoine production.</title>
        <authorList>
            <person name="Zhang T."/>
            <person name="Cui T."/>
            <person name="Cao Y."/>
            <person name="Li Y."/>
            <person name="Li F."/>
            <person name="Zhu D."/>
            <person name="Xing J."/>
        </authorList>
    </citation>
    <scope>NUCLEOTIDE SEQUENCE [LARGE SCALE GENOMIC DNA]</scope>
    <source>
        <strain evidence="1 2">XH36</strain>
    </source>
</reference>
<protein>
    <recommendedName>
        <fullName evidence="3">Transposase</fullName>
    </recommendedName>
</protein>
<dbReference type="RefSeq" id="WP_264429589.1">
    <property type="nucleotide sequence ID" value="NZ_CP080627.1"/>
</dbReference>
<accession>A0ABY6JP02</accession>
<name>A0ABY6JP02_9GAMM</name>
<dbReference type="Proteomes" id="UP001163082">
    <property type="component" value="Chromosome"/>
</dbReference>
<dbReference type="EMBL" id="CP080627">
    <property type="protein sequence ID" value="UYV18983.1"/>
    <property type="molecule type" value="Genomic_DNA"/>
</dbReference>
<evidence type="ECO:0008006" key="3">
    <source>
        <dbReference type="Google" id="ProtNLM"/>
    </source>
</evidence>
<evidence type="ECO:0000313" key="1">
    <source>
        <dbReference type="EMBL" id="UYV18983.1"/>
    </source>
</evidence>